<feature type="chain" id="PRO_5035777907" description="Intraflagellar transport protein 22 homolog" evidence="3">
    <location>
        <begin position="23"/>
        <end position="213"/>
    </location>
</feature>
<dbReference type="Pfam" id="PF08477">
    <property type="entry name" value="Roc"/>
    <property type="match status" value="1"/>
</dbReference>
<gene>
    <name evidence="4" type="ORF">APLA_LOCUS1114</name>
</gene>
<dbReference type="EMBL" id="CADEBD010000051">
    <property type="protein sequence ID" value="CAB3221994.1"/>
    <property type="molecule type" value="Genomic_DNA"/>
</dbReference>
<evidence type="ECO:0000256" key="3">
    <source>
        <dbReference type="SAM" id="SignalP"/>
    </source>
</evidence>
<proteinExistence type="predicted"/>
<evidence type="ECO:0000313" key="4">
    <source>
        <dbReference type="EMBL" id="CAB3221994.1"/>
    </source>
</evidence>
<keyword evidence="1" id="KW-0547">Nucleotide-binding</keyword>
<dbReference type="InterPro" id="IPR027417">
    <property type="entry name" value="P-loop_NTPase"/>
</dbReference>
<keyword evidence="2" id="KW-0342">GTP-binding</keyword>
<dbReference type="AlphaFoldDB" id="A0A8S0YRF5"/>
<sequence length="213" mass="23777">MVSTSCLTCIASTTLLLLLAHTAYVTIRTMQPNKLKILMIGPSESGKTHIANFISDSINIEEADTPRPTQGVRIVEFELSNLNVNGKTTNIDIELWDCSGDHRFESCWPALRLGVQGVILVCSPNTAQTASREMELFYNYFVSQPKLSAKQCVLFYNCTEDRDDQQEMVSLNLSHTFSKVSQVTINLKTGGSRLKIDFSNYITSILQSINKDN</sequence>
<dbReference type="SUPFAM" id="SSF52540">
    <property type="entry name" value="P-loop containing nucleoside triphosphate hydrolases"/>
    <property type="match status" value="1"/>
</dbReference>
<dbReference type="Proteomes" id="UP000494256">
    <property type="component" value="Unassembled WGS sequence"/>
</dbReference>
<dbReference type="OrthoDB" id="5583482at2759"/>
<evidence type="ECO:0000256" key="1">
    <source>
        <dbReference type="ARBA" id="ARBA00022741"/>
    </source>
</evidence>
<organism evidence="4 5">
    <name type="scientific">Arctia plantaginis</name>
    <name type="common">Wood tiger moth</name>
    <name type="synonym">Phalaena plantaginis</name>
    <dbReference type="NCBI Taxonomy" id="874455"/>
    <lineage>
        <taxon>Eukaryota</taxon>
        <taxon>Metazoa</taxon>
        <taxon>Ecdysozoa</taxon>
        <taxon>Arthropoda</taxon>
        <taxon>Hexapoda</taxon>
        <taxon>Insecta</taxon>
        <taxon>Pterygota</taxon>
        <taxon>Neoptera</taxon>
        <taxon>Endopterygota</taxon>
        <taxon>Lepidoptera</taxon>
        <taxon>Glossata</taxon>
        <taxon>Ditrysia</taxon>
        <taxon>Noctuoidea</taxon>
        <taxon>Erebidae</taxon>
        <taxon>Arctiinae</taxon>
        <taxon>Arctia</taxon>
    </lineage>
</organism>
<evidence type="ECO:0008006" key="6">
    <source>
        <dbReference type="Google" id="ProtNLM"/>
    </source>
</evidence>
<dbReference type="Gene3D" id="3.40.50.300">
    <property type="entry name" value="P-loop containing nucleotide triphosphate hydrolases"/>
    <property type="match status" value="1"/>
</dbReference>
<dbReference type="GO" id="GO:0005525">
    <property type="term" value="F:GTP binding"/>
    <property type="evidence" value="ECO:0007669"/>
    <property type="project" value="UniProtKB-KW"/>
</dbReference>
<reference evidence="4 5" key="1">
    <citation type="submission" date="2020-04" db="EMBL/GenBank/DDBJ databases">
        <authorList>
            <person name="Wallbank WR R."/>
            <person name="Pardo Diaz C."/>
            <person name="Kozak K."/>
            <person name="Martin S."/>
            <person name="Jiggins C."/>
            <person name="Moest M."/>
            <person name="Warren A I."/>
            <person name="Byers J.R.P. K."/>
            <person name="Montejo-Kovacevich G."/>
            <person name="Yen C E."/>
        </authorList>
    </citation>
    <scope>NUCLEOTIDE SEQUENCE [LARGE SCALE GENOMIC DNA]</scope>
</reference>
<feature type="signal peptide" evidence="3">
    <location>
        <begin position="1"/>
        <end position="22"/>
    </location>
</feature>
<accession>A0A8S0YRF5</accession>
<evidence type="ECO:0000313" key="5">
    <source>
        <dbReference type="Proteomes" id="UP000494256"/>
    </source>
</evidence>
<comment type="caution">
    <text evidence="4">The sequence shown here is derived from an EMBL/GenBank/DDBJ whole genome shotgun (WGS) entry which is preliminary data.</text>
</comment>
<keyword evidence="3" id="KW-0732">Signal</keyword>
<evidence type="ECO:0000256" key="2">
    <source>
        <dbReference type="ARBA" id="ARBA00023134"/>
    </source>
</evidence>
<protein>
    <recommendedName>
        <fullName evidence="6">Intraflagellar transport protein 22 homolog</fullName>
    </recommendedName>
</protein>
<name>A0A8S0YRF5_ARCPL</name>
<dbReference type="PANTHER" id="PTHR24073">
    <property type="entry name" value="DRAB5-RELATED"/>
    <property type="match status" value="1"/>
</dbReference>